<dbReference type="Gene3D" id="1.10.10.1290">
    <property type="entry name" value="Transcriptional regulator DELLA, N-terminal domain"/>
    <property type="match status" value="1"/>
</dbReference>
<dbReference type="OrthoDB" id="1741652at2759"/>
<dbReference type="InterPro" id="IPR021914">
    <property type="entry name" value="TF_DELLA_N"/>
</dbReference>
<dbReference type="EMBL" id="CACVBM020000310">
    <property type="protein sequence ID" value="CAA7017309.1"/>
    <property type="molecule type" value="Genomic_DNA"/>
</dbReference>
<feature type="region of interest" description="Disordered" evidence="1">
    <location>
        <begin position="1"/>
        <end position="37"/>
    </location>
</feature>
<feature type="domain" description="Transcriptional factor DELLA N-terminal" evidence="2">
    <location>
        <begin position="44"/>
        <end position="95"/>
    </location>
</feature>
<name>A0A6D2HVR3_9BRAS</name>
<organism evidence="3 4">
    <name type="scientific">Microthlaspi erraticum</name>
    <dbReference type="NCBI Taxonomy" id="1685480"/>
    <lineage>
        <taxon>Eukaryota</taxon>
        <taxon>Viridiplantae</taxon>
        <taxon>Streptophyta</taxon>
        <taxon>Embryophyta</taxon>
        <taxon>Tracheophyta</taxon>
        <taxon>Spermatophyta</taxon>
        <taxon>Magnoliopsida</taxon>
        <taxon>eudicotyledons</taxon>
        <taxon>Gunneridae</taxon>
        <taxon>Pentapetalae</taxon>
        <taxon>rosids</taxon>
        <taxon>malvids</taxon>
        <taxon>Brassicales</taxon>
        <taxon>Brassicaceae</taxon>
        <taxon>Coluteocarpeae</taxon>
        <taxon>Microthlaspi</taxon>
    </lineage>
</organism>
<gene>
    <name evidence="3" type="ORF">MERR_LOCUS4544</name>
</gene>
<dbReference type="InterPro" id="IPR038088">
    <property type="entry name" value="DELLA_N_sf"/>
</dbReference>
<dbReference type="AlphaFoldDB" id="A0A6D2HVR3"/>
<dbReference type="SMART" id="SM01129">
    <property type="entry name" value="DELLA"/>
    <property type="match status" value="1"/>
</dbReference>
<protein>
    <recommendedName>
        <fullName evidence="2">Transcriptional factor DELLA N-terminal domain-containing protein</fullName>
    </recommendedName>
</protein>
<evidence type="ECO:0000256" key="1">
    <source>
        <dbReference type="SAM" id="MobiDB-lite"/>
    </source>
</evidence>
<dbReference type="Proteomes" id="UP000467841">
    <property type="component" value="Unassembled WGS sequence"/>
</dbReference>
<evidence type="ECO:0000313" key="3">
    <source>
        <dbReference type="EMBL" id="CAA7017309.1"/>
    </source>
</evidence>
<proteinExistence type="predicted"/>
<sequence length="112" mass="12710">MAKQCRGVRKQKQTARKKAERPYNQESGETGSAGVWRSIWRPPSEMAEVALKLEQLETMMGNVQEDGLSHLATDTLHYNPSEPYSWLDNMLSELIPWAVTDPVLPPPEILTF</sequence>
<keyword evidence="4" id="KW-1185">Reference proteome</keyword>
<comment type="caution">
    <text evidence="3">The sequence shown here is derived from an EMBL/GenBank/DDBJ whole genome shotgun (WGS) entry which is preliminary data.</text>
</comment>
<accession>A0A6D2HVR3</accession>
<evidence type="ECO:0000259" key="2">
    <source>
        <dbReference type="Pfam" id="PF12041"/>
    </source>
</evidence>
<dbReference type="Pfam" id="PF12041">
    <property type="entry name" value="DELLA"/>
    <property type="match status" value="1"/>
</dbReference>
<reference evidence="3" key="1">
    <citation type="submission" date="2020-01" db="EMBL/GenBank/DDBJ databases">
        <authorList>
            <person name="Mishra B."/>
        </authorList>
    </citation>
    <scope>NUCLEOTIDE SEQUENCE [LARGE SCALE GENOMIC DNA]</scope>
</reference>
<evidence type="ECO:0000313" key="4">
    <source>
        <dbReference type="Proteomes" id="UP000467841"/>
    </source>
</evidence>
<feature type="compositionally biased region" description="Basic residues" evidence="1">
    <location>
        <begin position="1"/>
        <end position="19"/>
    </location>
</feature>